<proteinExistence type="predicted"/>
<dbReference type="EMBL" id="VYZI01000571">
    <property type="protein sequence ID" value="NWR78180.1"/>
    <property type="molecule type" value="Genomic_DNA"/>
</dbReference>
<accession>A0A7K5A3H8</accession>
<feature type="non-terminal residue" evidence="1">
    <location>
        <position position="340"/>
    </location>
</feature>
<feature type="non-terminal residue" evidence="1">
    <location>
        <position position="1"/>
    </location>
</feature>
<organism evidence="1 2">
    <name type="scientific">Centropus unirufus</name>
    <dbReference type="NCBI Taxonomy" id="1118519"/>
    <lineage>
        <taxon>Eukaryota</taxon>
        <taxon>Metazoa</taxon>
        <taxon>Chordata</taxon>
        <taxon>Craniata</taxon>
        <taxon>Vertebrata</taxon>
        <taxon>Euteleostomi</taxon>
        <taxon>Archelosauria</taxon>
        <taxon>Archosauria</taxon>
        <taxon>Dinosauria</taxon>
        <taxon>Saurischia</taxon>
        <taxon>Theropoda</taxon>
        <taxon>Coelurosauria</taxon>
        <taxon>Aves</taxon>
        <taxon>Neognathae</taxon>
        <taxon>Neoaves</taxon>
        <taxon>Otidimorphae</taxon>
        <taxon>Cuculiformes</taxon>
        <taxon>Centropidae</taxon>
        <taxon>Centropus</taxon>
    </lineage>
</organism>
<gene>
    <name evidence="1" type="primary">Itpripl1_3</name>
    <name evidence="1" type="ORF">CENUNI_R12782</name>
</gene>
<dbReference type="Proteomes" id="UP000517892">
    <property type="component" value="Unassembled WGS sequence"/>
</dbReference>
<reference evidence="1 2" key="1">
    <citation type="submission" date="2019-09" db="EMBL/GenBank/DDBJ databases">
        <title>Bird 10,000 Genomes (B10K) Project - Family phase.</title>
        <authorList>
            <person name="Zhang G."/>
        </authorList>
    </citation>
    <scope>NUCLEOTIDE SEQUENCE [LARGE SCALE GENOMIC DNA]</scope>
    <source>
        <strain evidence="1">B10K-DU-017-25</strain>
        <tissue evidence="1">Mixed tissue sample</tissue>
    </source>
</reference>
<dbReference type="SMART" id="SM01265">
    <property type="entry name" value="Mab-21"/>
    <property type="match status" value="1"/>
</dbReference>
<dbReference type="GO" id="GO:0016020">
    <property type="term" value="C:membrane"/>
    <property type="evidence" value="ECO:0007669"/>
    <property type="project" value="TreeGrafter"/>
</dbReference>
<dbReference type="PANTHER" id="PTHR10656:SF40">
    <property type="entry name" value="INOSITOL 1,4,5-TRISPHOSPHATE RECEPTOR-INTERACTING PROTEIN-LIKE 1"/>
    <property type="match status" value="1"/>
</dbReference>
<dbReference type="AlphaFoldDB" id="A0A7K5A3H8"/>
<dbReference type="InterPro" id="IPR024810">
    <property type="entry name" value="MAB21L/cGLR"/>
</dbReference>
<dbReference type="OrthoDB" id="9034619at2759"/>
<keyword evidence="2" id="KW-1185">Reference proteome</keyword>
<evidence type="ECO:0000313" key="1">
    <source>
        <dbReference type="EMBL" id="NWR78180.1"/>
    </source>
</evidence>
<name>A0A7K5A3H8_9AVES</name>
<comment type="caution">
    <text evidence="1">The sequence shown here is derived from an EMBL/GenBank/DDBJ whole genome shotgun (WGS) entry which is preliminary data.</text>
</comment>
<evidence type="ECO:0000313" key="2">
    <source>
        <dbReference type="Proteomes" id="UP000517892"/>
    </source>
</evidence>
<protein>
    <submittedName>
        <fullName evidence="1">IPIL1 protein</fullName>
    </submittedName>
</protein>
<dbReference type="PANTHER" id="PTHR10656">
    <property type="entry name" value="CELL FATE DETERMINING PROTEIN MAB21-RELATED"/>
    <property type="match status" value="1"/>
</dbReference>
<sequence length="340" mass="37904">AEDLMLAFIRHVARTTSSSVFPVLQSPIGVGSAFEGWSPLGDDSTFCFLVPLKAPQGHTFHLEPGTAGEVPARNFCIRVGLLCTCVAEQQGEETACFLHGSEEELRSNVAPGLLQTLCSGSYLDVEKTACWFQQKLKEVWRALLQSPVGALTVLPSSRSCKFQVTREGQRSLSVEVNFGMQEGDSDIFLSSQASEATFTPSTMWPESYAVAELNLFRHVGGQGLSNSVYIRCLRTCARILGSTNDFTYNFKTIVMHLLTTRSPRSRSMRFYRFHLVDIMWCLWQSLKEKCLNHFFIGNKHVPKEIILPPDLQGAEPVNLFQHLAHDPAAHDKAWGTFNVL</sequence>
<dbReference type="InterPro" id="IPR026250">
    <property type="entry name" value="ITPRIP-like"/>
</dbReference>
<dbReference type="PRINTS" id="PR02107">
    <property type="entry name" value="INOS145TPRIP"/>
</dbReference>